<keyword evidence="2" id="KW-0812">Transmembrane</keyword>
<comment type="caution">
    <text evidence="5">The sequence shown here is derived from an EMBL/GenBank/DDBJ whole genome shotgun (WGS) entry which is preliminary data.</text>
</comment>
<feature type="region of interest" description="Disordered" evidence="1">
    <location>
        <begin position="102"/>
        <end position="133"/>
    </location>
</feature>
<dbReference type="RefSeq" id="WP_320687431.1">
    <property type="nucleotide sequence ID" value="NZ_JAXBLV010000186.1"/>
</dbReference>
<gene>
    <name evidence="5" type="ORF">R5W23_002190</name>
</gene>
<name>A0ABU5F0L2_9BACT</name>
<dbReference type="NCBIfam" id="NF033580">
    <property type="entry name" value="transpos_IS5_3"/>
    <property type="match status" value="1"/>
</dbReference>
<accession>A0ABU5F0L2</accession>
<dbReference type="InterPro" id="IPR025161">
    <property type="entry name" value="IS402-like_dom"/>
</dbReference>
<protein>
    <submittedName>
        <fullName evidence="5">IS5 family transposase</fullName>
    </submittedName>
</protein>
<proteinExistence type="predicted"/>
<dbReference type="Proteomes" id="UP001272242">
    <property type="component" value="Unassembled WGS sequence"/>
</dbReference>
<feature type="compositionally biased region" description="Gly residues" evidence="1">
    <location>
        <begin position="124"/>
        <end position="133"/>
    </location>
</feature>
<feature type="domain" description="Insertion element IS402-like" evidence="4">
    <location>
        <begin position="17"/>
        <end position="89"/>
    </location>
</feature>
<evidence type="ECO:0000256" key="1">
    <source>
        <dbReference type="SAM" id="MobiDB-lite"/>
    </source>
</evidence>
<sequence length="250" mass="27989">MILGADTSARKSYSSDLTADQWAILEFMFPPNAGRGHRQTIPIKEIIDAVFYINDNGCKWADLPHDFPPPSSVSYHYMKWVKNGTWRRINDALREAVRVQAGRDPHPAAAARDSQTVKAAPTGGHRGYGGGKKTNGRKRHILVDTLGLVIAVVVTAASAADAIGVLRQVSRFEQPRLRTIFVDQAYHRHELHTFADQHLSCTLQVGNRPPGAQGFVPIRKRWVVERTFGWLIQSRRHAKDYERTSESSEG</sequence>
<keyword evidence="6" id="KW-1185">Reference proteome</keyword>
<dbReference type="EMBL" id="JAXBLV010000186">
    <property type="protein sequence ID" value="MDY3560941.1"/>
    <property type="molecule type" value="Genomic_DNA"/>
</dbReference>
<evidence type="ECO:0000256" key="2">
    <source>
        <dbReference type="SAM" id="Phobius"/>
    </source>
</evidence>
<keyword evidence="2" id="KW-1133">Transmembrane helix</keyword>
<keyword evidence="2" id="KW-0472">Membrane</keyword>
<evidence type="ECO:0000313" key="6">
    <source>
        <dbReference type="Proteomes" id="UP001272242"/>
    </source>
</evidence>
<feature type="transmembrane region" description="Helical" evidence="2">
    <location>
        <begin position="141"/>
        <end position="166"/>
    </location>
</feature>
<evidence type="ECO:0000259" key="4">
    <source>
        <dbReference type="Pfam" id="PF13340"/>
    </source>
</evidence>
<reference evidence="6" key="1">
    <citation type="journal article" date="2023" name="Mar. Drugs">
        <title>Gemmata algarum, a Novel Planctomycete Isolated from an Algal Mat, Displays Antimicrobial Activity.</title>
        <authorList>
            <person name="Kumar G."/>
            <person name="Kallscheuer N."/>
            <person name="Kashif M."/>
            <person name="Ahamad S."/>
            <person name="Jagadeeshwari U."/>
            <person name="Pannikurungottu S."/>
            <person name="Haufschild T."/>
            <person name="Kabuu M."/>
            <person name="Sasikala C."/>
            <person name="Jogler C."/>
            <person name="Ramana C."/>
        </authorList>
    </citation>
    <scope>NUCLEOTIDE SEQUENCE [LARGE SCALE GENOMIC DNA]</scope>
    <source>
        <strain evidence="6">JC673</strain>
    </source>
</reference>
<dbReference type="PANTHER" id="PTHR30007">
    <property type="entry name" value="PHP DOMAIN PROTEIN"/>
    <property type="match status" value="1"/>
</dbReference>
<evidence type="ECO:0000259" key="3">
    <source>
        <dbReference type="Pfam" id="PF01609"/>
    </source>
</evidence>
<dbReference type="InterPro" id="IPR002559">
    <property type="entry name" value="Transposase_11"/>
</dbReference>
<dbReference type="PANTHER" id="PTHR30007:SF0">
    <property type="entry name" value="TRANSPOSASE"/>
    <property type="match status" value="1"/>
</dbReference>
<organism evidence="5 6">
    <name type="scientific">Gemmata algarum</name>
    <dbReference type="NCBI Taxonomy" id="2975278"/>
    <lineage>
        <taxon>Bacteria</taxon>
        <taxon>Pseudomonadati</taxon>
        <taxon>Planctomycetota</taxon>
        <taxon>Planctomycetia</taxon>
        <taxon>Gemmatales</taxon>
        <taxon>Gemmataceae</taxon>
        <taxon>Gemmata</taxon>
    </lineage>
</organism>
<dbReference type="Pfam" id="PF13340">
    <property type="entry name" value="DUF4096"/>
    <property type="match status" value="1"/>
</dbReference>
<feature type="domain" description="Transposase IS4-like" evidence="3">
    <location>
        <begin position="113"/>
        <end position="243"/>
    </location>
</feature>
<evidence type="ECO:0000313" key="5">
    <source>
        <dbReference type="EMBL" id="MDY3560941.1"/>
    </source>
</evidence>
<dbReference type="Pfam" id="PF01609">
    <property type="entry name" value="DDE_Tnp_1"/>
    <property type="match status" value="1"/>
</dbReference>